<proteinExistence type="inferred from homology"/>
<dbReference type="RefSeq" id="XP_021874477.1">
    <property type="nucleotide sequence ID" value="XM_022017358.1"/>
</dbReference>
<feature type="transmembrane region" description="Helical" evidence="9">
    <location>
        <begin position="361"/>
        <end position="380"/>
    </location>
</feature>
<feature type="transmembrane region" description="Helical" evidence="9">
    <location>
        <begin position="716"/>
        <end position="736"/>
    </location>
</feature>
<feature type="transmembrane region" description="Helical" evidence="9">
    <location>
        <begin position="540"/>
        <end position="560"/>
    </location>
</feature>
<feature type="transmembrane region" description="Helical" evidence="9">
    <location>
        <begin position="325"/>
        <end position="341"/>
    </location>
</feature>
<protein>
    <submittedName>
        <fullName evidence="10">OPT oligopeptide transporter protein-domain-containing protein</fullName>
    </submittedName>
</protein>
<dbReference type="GO" id="GO:0016020">
    <property type="term" value="C:membrane"/>
    <property type="evidence" value="ECO:0007669"/>
    <property type="project" value="UniProtKB-SubCell"/>
</dbReference>
<organism evidence="10 11">
    <name type="scientific">Kockovaella imperatae</name>
    <dbReference type="NCBI Taxonomy" id="4999"/>
    <lineage>
        <taxon>Eukaryota</taxon>
        <taxon>Fungi</taxon>
        <taxon>Dikarya</taxon>
        <taxon>Basidiomycota</taxon>
        <taxon>Agaricomycotina</taxon>
        <taxon>Tremellomycetes</taxon>
        <taxon>Tremellales</taxon>
        <taxon>Cuniculitremaceae</taxon>
        <taxon>Kockovaella</taxon>
    </lineage>
</organism>
<dbReference type="AlphaFoldDB" id="A0A1Y1URY4"/>
<keyword evidence="8 9" id="KW-0472">Membrane</keyword>
<dbReference type="InterPro" id="IPR004813">
    <property type="entry name" value="OPT"/>
</dbReference>
<dbReference type="Proteomes" id="UP000193218">
    <property type="component" value="Unassembled WGS sequence"/>
</dbReference>
<dbReference type="GO" id="GO:0035673">
    <property type="term" value="F:oligopeptide transmembrane transporter activity"/>
    <property type="evidence" value="ECO:0007669"/>
    <property type="project" value="InterPro"/>
</dbReference>
<keyword evidence="6" id="KW-0653">Protein transport</keyword>
<gene>
    <name evidence="10" type="ORF">BD324DRAFT_640608</name>
</gene>
<accession>A0A1Y1URY4</accession>
<feature type="transmembrane region" description="Helical" evidence="9">
    <location>
        <begin position="792"/>
        <end position="810"/>
    </location>
</feature>
<name>A0A1Y1URY4_9TREE</name>
<feature type="transmembrane region" description="Helical" evidence="9">
    <location>
        <begin position="477"/>
        <end position="496"/>
    </location>
</feature>
<dbReference type="GO" id="GO:0015031">
    <property type="term" value="P:protein transport"/>
    <property type="evidence" value="ECO:0007669"/>
    <property type="project" value="UniProtKB-KW"/>
</dbReference>
<keyword evidence="4 9" id="KW-0812">Transmembrane</keyword>
<evidence type="ECO:0000256" key="4">
    <source>
        <dbReference type="ARBA" id="ARBA00022692"/>
    </source>
</evidence>
<dbReference type="OrthoDB" id="9986677at2759"/>
<evidence type="ECO:0000256" key="1">
    <source>
        <dbReference type="ARBA" id="ARBA00004141"/>
    </source>
</evidence>
<evidence type="ECO:0000256" key="9">
    <source>
        <dbReference type="SAM" id="Phobius"/>
    </source>
</evidence>
<evidence type="ECO:0000313" key="10">
    <source>
        <dbReference type="EMBL" id="ORX40798.1"/>
    </source>
</evidence>
<evidence type="ECO:0000256" key="3">
    <source>
        <dbReference type="ARBA" id="ARBA00022448"/>
    </source>
</evidence>
<feature type="transmembrane region" description="Helical" evidence="9">
    <location>
        <begin position="566"/>
        <end position="586"/>
    </location>
</feature>
<feature type="transmembrane region" description="Helical" evidence="9">
    <location>
        <begin position="687"/>
        <end position="709"/>
    </location>
</feature>
<dbReference type="NCBIfam" id="TIGR00728">
    <property type="entry name" value="OPT_sfam"/>
    <property type="match status" value="1"/>
</dbReference>
<evidence type="ECO:0000256" key="8">
    <source>
        <dbReference type="ARBA" id="ARBA00023136"/>
    </source>
</evidence>
<evidence type="ECO:0000256" key="2">
    <source>
        <dbReference type="ARBA" id="ARBA00008807"/>
    </source>
</evidence>
<keyword evidence="3" id="KW-0813">Transport</keyword>
<dbReference type="GeneID" id="33559167"/>
<evidence type="ECO:0000313" key="11">
    <source>
        <dbReference type="Proteomes" id="UP000193218"/>
    </source>
</evidence>
<evidence type="ECO:0000256" key="5">
    <source>
        <dbReference type="ARBA" id="ARBA00022856"/>
    </source>
</evidence>
<keyword evidence="5" id="KW-0571">Peptide transport</keyword>
<comment type="subcellular location">
    <subcellularLocation>
        <location evidence="1">Membrane</location>
        <topology evidence="1">Multi-pass membrane protein</topology>
    </subcellularLocation>
</comment>
<dbReference type="Pfam" id="PF03169">
    <property type="entry name" value="OPT"/>
    <property type="match status" value="1"/>
</dbReference>
<dbReference type="NCBIfam" id="TIGR00727">
    <property type="entry name" value="ISP4_OPT"/>
    <property type="match status" value="1"/>
</dbReference>
<keyword evidence="11" id="KW-1185">Reference proteome</keyword>
<dbReference type="PANTHER" id="PTHR22601">
    <property type="entry name" value="ISP4 LIKE PROTEIN"/>
    <property type="match status" value="1"/>
</dbReference>
<dbReference type="InterPro" id="IPR004648">
    <property type="entry name" value="Oligpept_transpt"/>
</dbReference>
<feature type="transmembrane region" description="Helical" evidence="9">
    <location>
        <begin position="258"/>
        <end position="282"/>
    </location>
</feature>
<comment type="caution">
    <text evidence="10">The sequence shown here is derived from an EMBL/GenBank/DDBJ whole genome shotgun (WGS) entry which is preliminary data.</text>
</comment>
<dbReference type="EMBL" id="NBSH01000001">
    <property type="protein sequence ID" value="ORX40798.1"/>
    <property type="molecule type" value="Genomic_DNA"/>
</dbReference>
<reference evidence="10 11" key="1">
    <citation type="submission" date="2017-03" db="EMBL/GenBank/DDBJ databases">
        <title>Widespread Adenine N6-methylation of Active Genes in Fungi.</title>
        <authorList>
            <consortium name="DOE Joint Genome Institute"/>
            <person name="Mondo S.J."/>
            <person name="Dannebaum R.O."/>
            <person name="Kuo R.C."/>
            <person name="Louie K.B."/>
            <person name="Bewick A.J."/>
            <person name="Labutti K."/>
            <person name="Haridas S."/>
            <person name="Kuo A."/>
            <person name="Salamov A."/>
            <person name="Ahrendt S.R."/>
            <person name="Lau R."/>
            <person name="Bowen B.P."/>
            <person name="Lipzen A."/>
            <person name="Sullivan W."/>
            <person name="Andreopoulos W.B."/>
            <person name="Clum A."/>
            <person name="Lindquist E."/>
            <person name="Daum C."/>
            <person name="Northen T.R."/>
            <person name="Ramamoorthy G."/>
            <person name="Schmitz R.J."/>
            <person name="Gryganskyi A."/>
            <person name="Culley D."/>
            <person name="Magnuson J."/>
            <person name="James T.Y."/>
            <person name="O'Malley M.A."/>
            <person name="Stajich J.E."/>
            <person name="Spatafora J.W."/>
            <person name="Visel A."/>
            <person name="Grigoriev I.V."/>
        </authorList>
    </citation>
    <scope>NUCLEOTIDE SEQUENCE [LARGE SCALE GENOMIC DNA]</scope>
    <source>
        <strain evidence="10 11">NRRL Y-17943</strain>
    </source>
</reference>
<evidence type="ECO:0000256" key="6">
    <source>
        <dbReference type="ARBA" id="ARBA00022927"/>
    </source>
</evidence>
<comment type="similarity">
    <text evidence="2">Belongs to the oligopeptide OPT transporter family.</text>
</comment>
<evidence type="ECO:0000256" key="7">
    <source>
        <dbReference type="ARBA" id="ARBA00022989"/>
    </source>
</evidence>
<dbReference type="InParanoid" id="A0A1Y1URY4"/>
<sequence>MSNLEELDKTGVYKLETPTLDETLNEKDNGAPQDWYERLKDEYSGHHELESLPPGCDPDRFAVAIFTMDENQSAECLANILNNLHNDYTFDLTQVARMRELIAGPESCGLAHEEWAYQVCKMAGIFHNWSAYLEVRAVTLPYDNVEEPCETFRAYLVGFFWVLVMTAVNTFFAPRQPGIGIPNQVAQLLCVPMGRGLATILPKWGFSIRGHRYEINSHHPWSAKEQLFTTIIFSGSTSYGNFTGLLDMRMPIFFGQKWATYGFCLLVAVSNQCFGMGMAGILRRLTVYPTEAVWPGNLPTIALTRALVSGENKNEVINGWKLRRLHMFGIVAVIFGIYYWIPNELFGAIRNFNWMTWISPQNFTLAVVTGGFGGLGFNPISSLDPSTFGFLGGGQGMSAPFFAQLQQYVLRIFGGIVILALYFSNSMWGAYLPINSNGVFDNKGQNYNYTKVINADSTVNLDGYKDYGPPYYTTSNLFVTGGNFVYYTFSIVYVFVKYRYALKKCFVGMVVNTWKRRSIYTGFTDGATRMMRKYPEVPEWWYSILFACGFVTSICSVAAFPTTTPWWSIFGLVGVGFVLTIPYTIIQSVANTGINLGVIWQVLPGVWFPGKPIAQLMLLMYGGAFEQEAGGFTADLKYAMYARIPPRAIFRGHLVAQVVNCIIYVAMIDVMLAYANATGTLCQYDNPQFMVCAYAHSVYSSTIAFGAFGTNNMFKLYPVIPYCFVIGAVLGVMWIVGESYGPKIHVFLEKRMHARSFTSFDRYVWTPCGNVLAYVHPAIAINGMLQWSGNNGLTQATQGIMLTWFFQFWLKRRYSAFWQKYAYLIWAGMAVGATISGLIITLVFSFGAGSGKELKWWGNEVQKDGIDYALYNNKGSYLPLPERGYFGLEPQDFPTNW</sequence>
<keyword evidence="7 9" id="KW-1133">Transmembrane helix</keyword>
<feature type="transmembrane region" description="Helical" evidence="9">
    <location>
        <begin position="654"/>
        <end position="675"/>
    </location>
</feature>
<feature type="transmembrane region" description="Helical" evidence="9">
    <location>
        <begin position="401"/>
        <end position="423"/>
    </location>
</feature>
<feature type="transmembrane region" description="Helical" evidence="9">
    <location>
        <begin position="822"/>
        <end position="847"/>
    </location>
</feature>